<dbReference type="RefSeq" id="WP_378586323.1">
    <property type="nucleotide sequence ID" value="NZ_JBHSKD010000002.1"/>
</dbReference>
<proteinExistence type="predicted"/>
<protein>
    <submittedName>
        <fullName evidence="1">DUF445 domain-containing protein</fullName>
    </submittedName>
</protein>
<dbReference type="InterPro" id="IPR007383">
    <property type="entry name" value="DUF445"/>
</dbReference>
<dbReference type="PANTHER" id="PTHR38442:SF1">
    <property type="entry name" value="INNER MEMBRANE PROTEIN"/>
    <property type="match status" value="1"/>
</dbReference>
<name>A0ABW0BE72_9ACTN</name>
<evidence type="ECO:0000313" key="2">
    <source>
        <dbReference type="Proteomes" id="UP001596087"/>
    </source>
</evidence>
<evidence type="ECO:0000313" key="1">
    <source>
        <dbReference type="EMBL" id="MFC5175490.1"/>
    </source>
</evidence>
<dbReference type="EMBL" id="JBHSKD010000002">
    <property type="protein sequence ID" value="MFC5175490.1"/>
    <property type="molecule type" value="Genomic_DNA"/>
</dbReference>
<comment type="caution">
    <text evidence="1">The sequence shown here is derived from an EMBL/GenBank/DDBJ whole genome shotgun (WGS) entry which is preliminary data.</text>
</comment>
<keyword evidence="2" id="KW-1185">Reference proteome</keyword>
<gene>
    <name evidence="1" type="ORF">ACFPGP_02320</name>
</gene>
<reference evidence="2" key="1">
    <citation type="journal article" date="2019" name="Int. J. Syst. Evol. Microbiol.">
        <title>The Global Catalogue of Microorganisms (GCM) 10K type strain sequencing project: providing services to taxonomists for standard genome sequencing and annotation.</title>
        <authorList>
            <consortium name="The Broad Institute Genomics Platform"/>
            <consortium name="The Broad Institute Genome Sequencing Center for Infectious Disease"/>
            <person name="Wu L."/>
            <person name="Ma J."/>
        </authorList>
    </citation>
    <scope>NUCLEOTIDE SEQUENCE [LARGE SCALE GENOMIC DNA]</scope>
    <source>
        <strain evidence="2">DFY41</strain>
    </source>
</reference>
<dbReference type="PANTHER" id="PTHR38442">
    <property type="entry name" value="INNER MEMBRANE PROTEIN-RELATED"/>
    <property type="match status" value="1"/>
</dbReference>
<dbReference type="Pfam" id="PF04286">
    <property type="entry name" value="DUF445"/>
    <property type="match status" value="1"/>
</dbReference>
<accession>A0ABW0BE72</accession>
<sequence length="422" mass="46797">MSATAALMMADPAADAVRRRGLRRMRTLAVALLLFAAAVYLATRGMTGFWGFVNAGAEASMVGAIADWFAVTALFRHPLGLPVPHTALVPKRKDELAKGLEEFFGENFLHETIIRERVAAADVSLRLGRWLAEPAHARRVVDEVADVASIGLSKVEDRHVADLVEQVLVPRFREEPIAPLLGTFVVEMVRDDLHHGVVDLALEELHRWLLENEETFTEVLSERAPWWAPPRLNEAVTQRIHLEAVRWLADIRADPRHHAREALDSMLAQLGQDLLFDADTQARAEQMKNRLLDHPQFSATGISLWNALRRALLGALRDPSGPLRERLQGELVAFAGRLLEDDTLRRRLDGVVADGAVFAVERYGTELTAVITHTIQRWDGKEAAERIELHVGRDLQFIRINGTIVGGLVGVLIHGVSVVLGG</sequence>
<dbReference type="Proteomes" id="UP001596087">
    <property type="component" value="Unassembled WGS sequence"/>
</dbReference>
<organism evidence="1 2">
    <name type="scientific">Nocardioides taihuensis</name>
    <dbReference type="NCBI Taxonomy" id="1835606"/>
    <lineage>
        <taxon>Bacteria</taxon>
        <taxon>Bacillati</taxon>
        <taxon>Actinomycetota</taxon>
        <taxon>Actinomycetes</taxon>
        <taxon>Propionibacteriales</taxon>
        <taxon>Nocardioidaceae</taxon>
        <taxon>Nocardioides</taxon>
    </lineage>
</organism>